<dbReference type="SUPFAM" id="SSF55729">
    <property type="entry name" value="Acyl-CoA N-acyltransferases (Nat)"/>
    <property type="match status" value="1"/>
</dbReference>
<evidence type="ECO:0000313" key="5">
    <source>
        <dbReference type="Proteomes" id="UP000634579"/>
    </source>
</evidence>
<dbReference type="PROSITE" id="PS51186">
    <property type="entry name" value="GNAT"/>
    <property type="match status" value="1"/>
</dbReference>
<dbReference type="InterPro" id="IPR016181">
    <property type="entry name" value="Acyl_CoA_acyltransferase"/>
</dbReference>
<dbReference type="PANTHER" id="PTHR10545:SF42">
    <property type="entry name" value="ACETYLTRANSFERASE"/>
    <property type="match status" value="1"/>
</dbReference>
<dbReference type="AlphaFoldDB" id="A0A8I0VBG3"/>
<keyword evidence="2" id="KW-0012">Acyltransferase</keyword>
<dbReference type="GO" id="GO:0008080">
    <property type="term" value="F:N-acetyltransferase activity"/>
    <property type="evidence" value="ECO:0007669"/>
    <property type="project" value="TreeGrafter"/>
</dbReference>
<proteinExistence type="predicted"/>
<dbReference type="PANTHER" id="PTHR10545">
    <property type="entry name" value="DIAMINE N-ACETYLTRANSFERASE"/>
    <property type="match status" value="1"/>
</dbReference>
<protein>
    <submittedName>
        <fullName evidence="4">GNAT family N-acetyltransferase</fullName>
    </submittedName>
</protein>
<evidence type="ECO:0000256" key="1">
    <source>
        <dbReference type="ARBA" id="ARBA00022679"/>
    </source>
</evidence>
<evidence type="ECO:0000313" key="4">
    <source>
        <dbReference type="EMBL" id="MBF4629865.1"/>
    </source>
</evidence>
<name>A0A8I0VBG3_9MICO</name>
<dbReference type="Proteomes" id="UP000634579">
    <property type="component" value="Unassembled WGS sequence"/>
</dbReference>
<dbReference type="EMBL" id="JADKRP010000001">
    <property type="protein sequence ID" value="MBF4629865.1"/>
    <property type="molecule type" value="Genomic_DNA"/>
</dbReference>
<organism evidence="4 5">
    <name type="scientific">Clavibacter phaseoli</name>
    <dbReference type="NCBI Taxonomy" id="1734031"/>
    <lineage>
        <taxon>Bacteria</taxon>
        <taxon>Bacillati</taxon>
        <taxon>Actinomycetota</taxon>
        <taxon>Actinomycetes</taxon>
        <taxon>Micrococcales</taxon>
        <taxon>Microbacteriaceae</taxon>
        <taxon>Clavibacter</taxon>
    </lineage>
</organism>
<gene>
    <name evidence="4" type="ORF">ITJ42_01380</name>
</gene>
<dbReference type="InterPro" id="IPR051016">
    <property type="entry name" value="Diverse_Substrate_AcTransf"/>
</dbReference>
<dbReference type="RefSeq" id="WP_194674115.1">
    <property type="nucleotide sequence ID" value="NZ_JADKRP010000001.1"/>
</dbReference>
<comment type="caution">
    <text evidence="4">The sequence shown here is derived from an EMBL/GenBank/DDBJ whole genome shotgun (WGS) entry which is preliminary data.</text>
</comment>
<dbReference type="CDD" id="cd04301">
    <property type="entry name" value="NAT_SF"/>
    <property type="match status" value="1"/>
</dbReference>
<keyword evidence="5" id="KW-1185">Reference proteome</keyword>
<evidence type="ECO:0000256" key="2">
    <source>
        <dbReference type="ARBA" id="ARBA00023315"/>
    </source>
</evidence>
<dbReference type="InterPro" id="IPR000182">
    <property type="entry name" value="GNAT_dom"/>
</dbReference>
<dbReference type="Gene3D" id="3.40.630.30">
    <property type="match status" value="1"/>
</dbReference>
<dbReference type="Pfam" id="PF00583">
    <property type="entry name" value="Acetyltransf_1"/>
    <property type="match status" value="1"/>
</dbReference>
<feature type="domain" description="N-acetyltransferase" evidence="3">
    <location>
        <begin position="3"/>
        <end position="150"/>
    </location>
</feature>
<evidence type="ECO:0000259" key="3">
    <source>
        <dbReference type="PROSITE" id="PS51186"/>
    </source>
</evidence>
<sequence length="150" mass="16913">MTISIRPVRDGDFFPWFDLFAGYAEFYGTELTDENAVLAWSHLIDDRHASSALVAVDDAHEGALVGLAHFHRFSRLARGTDGLLVDDLYVREISRRQGVGEKLLGAVAEVARRDGAGMLRWITAEDNADAQRLYDRVARRTTWVTYEQDV</sequence>
<keyword evidence="1 4" id="KW-0808">Transferase</keyword>
<accession>A0A8I0VBG3</accession>
<reference evidence="4 5" key="1">
    <citation type="submission" date="2020-10" db="EMBL/GenBank/DDBJ databases">
        <title>Draft genome sequences of plant-associated actinobacteria.</title>
        <authorList>
            <person name="Tarlachkov S.V."/>
            <person name="Starodumova I.P."/>
            <person name="Dorofeeva L.V."/>
            <person name="Prisyazhnaya N.V."/>
            <person name="Roubtsova T.V."/>
            <person name="Chizhov V.N."/>
            <person name="Nadler S.A."/>
            <person name="Subbotin S.A."/>
            <person name="Evtushenko L.I."/>
        </authorList>
    </citation>
    <scope>NUCLEOTIDE SEQUENCE [LARGE SCALE GENOMIC DNA]</scope>
    <source>
        <strain evidence="4 5">VKM Ac-2886</strain>
    </source>
</reference>